<dbReference type="GO" id="GO:0005506">
    <property type="term" value="F:iron ion binding"/>
    <property type="evidence" value="ECO:0007669"/>
    <property type="project" value="UniProtKB-UniRule"/>
</dbReference>
<evidence type="ECO:0000256" key="5">
    <source>
        <dbReference type="HAMAP-Rule" id="MF_00686"/>
    </source>
</evidence>
<comment type="function">
    <text evidence="2">Could be a mediator in iron transactions between iron acquisition and iron-requiring processes, such as synthesis and/or repair of Fe-S clusters in biosynthetic enzymes. Necessary to maintain high levels of aconitase under oxidative stress.</text>
</comment>
<dbReference type="PANTHER" id="PTHR36965:SF1">
    <property type="entry name" value="FE(2+)-TRAFFICKING PROTEIN-RELATED"/>
    <property type="match status" value="1"/>
</dbReference>
<dbReference type="GO" id="GO:0005829">
    <property type="term" value="C:cytosol"/>
    <property type="evidence" value="ECO:0007669"/>
    <property type="project" value="TreeGrafter"/>
</dbReference>
<dbReference type="RefSeq" id="WP_043687037.1">
    <property type="nucleotide sequence ID" value="NZ_JACHIB010000020.1"/>
</dbReference>
<dbReference type="EMBL" id="JACHIB010000020">
    <property type="protein sequence ID" value="MBB6085080.1"/>
    <property type="molecule type" value="Genomic_DNA"/>
</dbReference>
<dbReference type="GO" id="GO:0034599">
    <property type="term" value="P:cellular response to oxidative stress"/>
    <property type="evidence" value="ECO:0007669"/>
    <property type="project" value="TreeGrafter"/>
</dbReference>
<protein>
    <recommendedName>
        <fullName evidence="4 5">Probable Fe(2+)-trafficking protein</fullName>
    </recommendedName>
</protein>
<evidence type="ECO:0000313" key="7">
    <source>
        <dbReference type="Proteomes" id="UP000541136"/>
    </source>
</evidence>
<proteinExistence type="inferred from homology"/>
<evidence type="ECO:0000256" key="1">
    <source>
        <dbReference type="ARBA" id="ARBA00023004"/>
    </source>
</evidence>
<dbReference type="FunFam" id="1.10.3880.10:FF:000001">
    <property type="entry name" value="Probable Fe(2+)-trafficking protein"/>
    <property type="match status" value="1"/>
</dbReference>
<evidence type="ECO:0000313" key="6">
    <source>
        <dbReference type="EMBL" id="MBB6085080.1"/>
    </source>
</evidence>
<comment type="similarity">
    <text evidence="3 5">Belongs to the Fe(2+)-trafficking protein family.</text>
</comment>
<keyword evidence="1 5" id="KW-0408">Iron</keyword>
<comment type="caution">
    <text evidence="6">The sequence shown here is derived from an EMBL/GenBank/DDBJ whole genome shotgun (WGS) entry which is preliminary data.</text>
</comment>
<accession>A0A7W9TQP4</accession>
<dbReference type="NCBIfam" id="NF003817">
    <property type="entry name" value="PRK05408.1"/>
    <property type="match status" value="1"/>
</dbReference>
<dbReference type="PANTHER" id="PTHR36965">
    <property type="entry name" value="FE(2+)-TRAFFICKING PROTEIN-RELATED"/>
    <property type="match status" value="1"/>
</dbReference>
<dbReference type="Gene3D" id="1.10.3880.10">
    <property type="entry name" value="Fe(II) trafficking protein YggX"/>
    <property type="match status" value="1"/>
</dbReference>
<evidence type="ECO:0000256" key="2">
    <source>
        <dbReference type="ARBA" id="ARBA00053793"/>
    </source>
</evidence>
<sequence length="90" mass="10416">MARMIQCRKLKREAQGLDYPPYPGELGVRIWREISRDAWAKWLDIQTRLVNENHLSLADPEARKFLAGRMQAFLFDDQDVEAQGYVPPGA</sequence>
<reference evidence="6 7" key="1">
    <citation type="submission" date="2020-08" db="EMBL/GenBank/DDBJ databases">
        <title>Genomic Encyclopedia of Type Strains, Phase IV (KMG-IV): sequencing the most valuable type-strain genomes for metagenomic binning, comparative biology and taxonomic classification.</title>
        <authorList>
            <person name="Goeker M."/>
        </authorList>
    </citation>
    <scope>NUCLEOTIDE SEQUENCE [LARGE SCALE GENOMIC DNA]</scope>
    <source>
        <strain evidence="6 7">DSM 12141</strain>
    </source>
</reference>
<gene>
    <name evidence="6" type="ORF">HNR28_003133</name>
</gene>
<name>A0A7W9TQP4_CASDE</name>
<dbReference type="Pfam" id="PF04362">
    <property type="entry name" value="Iron_traffic"/>
    <property type="match status" value="1"/>
</dbReference>
<dbReference type="Proteomes" id="UP000541136">
    <property type="component" value="Unassembled WGS sequence"/>
</dbReference>
<dbReference type="AlphaFoldDB" id="A0A7W9TQP4"/>
<organism evidence="6 7">
    <name type="scientific">Castellaniella defragrans</name>
    <name type="common">Alcaligenes defragrans</name>
    <dbReference type="NCBI Taxonomy" id="75697"/>
    <lineage>
        <taxon>Bacteria</taxon>
        <taxon>Pseudomonadati</taxon>
        <taxon>Pseudomonadota</taxon>
        <taxon>Betaproteobacteria</taxon>
        <taxon>Burkholderiales</taxon>
        <taxon>Alcaligenaceae</taxon>
        <taxon>Castellaniella</taxon>
    </lineage>
</organism>
<dbReference type="InterPro" id="IPR036766">
    <property type="entry name" value="Fe_traffick_prot_YggX_sf"/>
</dbReference>
<evidence type="ECO:0000256" key="3">
    <source>
        <dbReference type="ARBA" id="ARBA00061679"/>
    </source>
</evidence>
<dbReference type="HAMAP" id="MF_00686">
    <property type="entry name" value="Fe_traffic_YggX"/>
    <property type="match status" value="1"/>
</dbReference>
<dbReference type="PIRSF" id="PIRSF029827">
    <property type="entry name" value="Fe_traffic_YggX"/>
    <property type="match status" value="1"/>
</dbReference>
<evidence type="ECO:0000256" key="4">
    <source>
        <dbReference type="ARBA" id="ARBA00070403"/>
    </source>
</evidence>
<dbReference type="InterPro" id="IPR007457">
    <property type="entry name" value="Fe_traffick_prot_YggX"/>
</dbReference>
<dbReference type="SUPFAM" id="SSF111148">
    <property type="entry name" value="YggX-like"/>
    <property type="match status" value="1"/>
</dbReference>